<organism evidence="1">
    <name type="scientific">Anguilla anguilla</name>
    <name type="common">European freshwater eel</name>
    <name type="synonym">Muraena anguilla</name>
    <dbReference type="NCBI Taxonomy" id="7936"/>
    <lineage>
        <taxon>Eukaryota</taxon>
        <taxon>Metazoa</taxon>
        <taxon>Chordata</taxon>
        <taxon>Craniata</taxon>
        <taxon>Vertebrata</taxon>
        <taxon>Euteleostomi</taxon>
        <taxon>Actinopterygii</taxon>
        <taxon>Neopterygii</taxon>
        <taxon>Teleostei</taxon>
        <taxon>Anguilliformes</taxon>
        <taxon>Anguillidae</taxon>
        <taxon>Anguilla</taxon>
    </lineage>
</organism>
<accession>A0A0E9UJD1</accession>
<dbReference type="EMBL" id="GBXM01046696">
    <property type="protein sequence ID" value="JAH61881.1"/>
    <property type="molecule type" value="Transcribed_RNA"/>
</dbReference>
<reference evidence="1" key="2">
    <citation type="journal article" date="2015" name="Fish Shellfish Immunol.">
        <title>Early steps in the European eel (Anguilla anguilla)-Vibrio vulnificus interaction in the gills: Role of the RtxA13 toxin.</title>
        <authorList>
            <person name="Callol A."/>
            <person name="Pajuelo D."/>
            <person name="Ebbesson L."/>
            <person name="Teles M."/>
            <person name="MacKenzie S."/>
            <person name="Amaro C."/>
        </authorList>
    </citation>
    <scope>NUCLEOTIDE SEQUENCE</scope>
</reference>
<evidence type="ECO:0000313" key="1">
    <source>
        <dbReference type="EMBL" id="JAH65867.1"/>
    </source>
</evidence>
<sequence length="44" mass="5142">MLCRKKGQEACRIGKRSFDWLHMDHDAEAARRISRGRFGLTYAC</sequence>
<dbReference type="AlphaFoldDB" id="A0A0E9UJD1"/>
<protein>
    <submittedName>
        <fullName evidence="1">Uncharacterized protein</fullName>
    </submittedName>
</protein>
<name>A0A0E9UJD1_ANGAN</name>
<dbReference type="EMBL" id="GBXM01042710">
    <property type="protein sequence ID" value="JAH65867.1"/>
    <property type="molecule type" value="Transcribed_RNA"/>
</dbReference>
<reference evidence="1" key="1">
    <citation type="submission" date="2014-11" db="EMBL/GenBank/DDBJ databases">
        <authorList>
            <person name="Amaro Gonzalez C."/>
        </authorList>
    </citation>
    <scope>NUCLEOTIDE SEQUENCE</scope>
</reference>
<proteinExistence type="predicted"/>